<reference evidence="1 2" key="1">
    <citation type="submission" date="2018-11" db="EMBL/GenBank/DDBJ databases">
        <title>Sequencing the genomes of 1000 actinobacteria strains.</title>
        <authorList>
            <person name="Klenk H.-P."/>
        </authorList>
    </citation>
    <scope>NUCLEOTIDE SEQUENCE [LARGE SCALE GENOMIC DNA]</scope>
    <source>
        <strain evidence="1 2">DSM 44254</strain>
    </source>
</reference>
<evidence type="ECO:0000313" key="1">
    <source>
        <dbReference type="EMBL" id="ROO86480.1"/>
    </source>
</evidence>
<keyword evidence="2" id="KW-1185">Reference proteome</keyword>
<gene>
    <name evidence="1" type="ORF">EDD29_4051</name>
</gene>
<comment type="caution">
    <text evidence="1">The sequence shown here is derived from an EMBL/GenBank/DDBJ whole genome shotgun (WGS) entry which is preliminary data.</text>
</comment>
<dbReference type="Proteomes" id="UP000272400">
    <property type="component" value="Unassembled WGS sequence"/>
</dbReference>
<protein>
    <submittedName>
        <fullName evidence="1">Uncharacterized protein</fullName>
    </submittedName>
</protein>
<dbReference type="Gene3D" id="3.10.180.10">
    <property type="entry name" value="2,3-Dihydroxybiphenyl 1,2-Dioxygenase, domain 1"/>
    <property type="match status" value="1"/>
</dbReference>
<proteinExistence type="predicted"/>
<dbReference type="AlphaFoldDB" id="A0A3N1CYX7"/>
<accession>A0A3N1CYX7</accession>
<dbReference type="EMBL" id="RJKE01000001">
    <property type="protein sequence ID" value="ROO86480.1"/>
    <property type="molecule type" value="Genomic_DNA"/>
</dbReference>
<dbReference type="OrthoDB" id="5186830at2"/>
<sequence length="114" mass="11884">MRGGVGCGRVVGVEAWLVLVVVYTERLAECRAFYAGLGLGLVAERHGRGPAHFAAELGSGVVCEWYPVSERVPATGAGLRLGVVVGVGSCGLSVGRHVVVDPDGRKVDVEVVER</sequence>
<dbReference type="InterPro" id="IPR029068">
    <property type="entry name" value="Glyas_Bleomycin-R_OHBP_Dase"/>
</dbReference>
<organism evidence="1 2">
    <name type="scientific">Actinocorallia herbida</name>
    <dbReference type="NCBI Taxonomy" id="58109"/>
    <lineage>
        <taxon>Bacteria</taxon>
        <taxon>Bacillati</taxon>
        <taxon>Actinomycetota</taxon>
        <taxon>Actinomycetes</taxon>
        <taxon>Streptosporangiales</taxon>
        <taxon>Thermomonosporaceae</taxon>
        <taxon>Actinocorallia</taxon>
    </lineage>
</organism>
<evidence type="ECO:0000313" key="2">
    <source>
        <dbReference type="Proteomes" id="UP000272400"/>
    </source>
</evidence>
<name>A0A3N1CYX7_9ACTN</name>